<evidence type="ECO:0000256" key="1">
    <source>
        <dbReference type="ARBA" id="ARBA00004141"/>
    </source>
</evidence>
<evidence type="ECO:0000256" key="7">
    <source>
        <dbReference type="SAM" id="Phobius"/>
    </source>
</evidence>
<evidence type="ECO:0000256" key="5">
    <source>
        <dbReference type="ARBA" id="ARBA00038359"/>
    </source>
</evidence>
<evidence type="ECO:0000256" key="2">
    <source>
        <dbReference type="ARBA" id="ARBA00022692"/>
    </source>
</evidence>
<comment type="similarity">
    <text evidence="5">Belongs to the SAT4 family.</text>
</comment>
<keyword evidence="2 7" id="KW-0812">Transmembrane</keyword>
<gene>
    <name evidence="9" type="ORF">LTR62_005172</name>
</gene>
<feature type="transmembrane region" description="Helical" evidence="7">
    <location>
        <begin position="186"/>
        <end position="207"/>
    </location>
</feature>
<keyword evidence="3 7" id="KW-1133">Transmembrane helix</keyword>
<evidence type="ECO:0000313" key="10">
    <source>
        <dbReference type="Proteomes" id="UP001310890"/>
    </source>
</evidence>
<dbReference type="PANTHER" id="PTHR33048">
    <property type="entry name" value="PTH11-LIKE INTEGRAL MEMBRANE PROTEIN (AFU_ORTHOLOGUE AFUA_5G11245)"/>
    <property type="match status" value="1"/>
</dbReference>
<keyword evidence="4 7" id="KW-0472">Membrane</keyword>
<feature type="region of interest" description="Disordered" evidence="6">
    <location>
        <begin position="368"/>
        <end position="419"/>
    </location>
</feature>
<dbReference type="InterPro" id="IPR052337">
    <property type="entry name" value="SAT4-like"/>
</dbReference>
<evidence type="ECO:0000256" key="3">
    <source>
        <dbReference type="ARBA" id="ARBA00022989"/>
    </source>
</evidence>
<protein>
    <recommendedName>
        <fullName evidence="8">Rhodopsin domain-containing protein</fullName>
    </recommendedName>
</protein>
<feature type="domain" description="Rhodopsin" evidence="8">
    <location>
        <begin position="47"/>
        <end position="280"/>
    </location>
</feature>
<feature type="compositionally biased region" description="Polar residues" evidence="6">
    <location>
        <begin position="314"/>
        <end position="332"/>
    </location>
</feature>
<comment type="subcellular location">
    <subcellularLocation>
        <location evidence="1">Membrane</location>
        <topology evidence="1">Multi-pass membrane protein</topology>
    </subcellularLocation>
</comment>
<feature type="transmembrane region" description="Helical" evidence="7">
    <location>
        <begin position="30"/>
        <end position="51"/>
    </location>
</feature>
<dbReference type="PANTHER" id="PTHR33048:SF47">
    <property type="entry name" value="INTEGRAL MEMBRANE PROTEIN-RELATED"/>
    <property type="match status" value="1"/>
</dbReference>
<dbReference type="Pfam" id="PF20684">
    <property type="entry name" value="Fung_rhodopsin"/>
    <property type="match status" value="1"/>
</dbReference>
<sequence length="574" mass="62529">MFREDAGHAASPSIDVEFAKFDGRDLGWQALGPTIALVLLSTCVVILRWYTRARMLRCTGWDDYVILLSLMLAWVMLAIIATAIDAGMGTVQETALEAATVTRLVVANNDVWAILVNVTKASILMQYLRVFSGKRTCVLCYILLAASLPVVLWAVLGGTLLCTPVAKLWNPDLPGHCLSAHKYWTSVAAIDIIMDFLVLCVPIPAVFNLHLPSKQKISLVIVFLLGFFVCGADIARLTSVLVTTADGDLVLAGVWAVIWSVVVANVGIICASLLALRPLLDLWLPGLMHDEQPPRHSMRLPTIDESEPVRPSVDTGTSQKHPETPSTQPSIDHSTHPHAAPAMVAPFTHAITRRRNTPVLSKLMIPAMQEEPPTPSPPSPDLTETPTSKSPYHSSPPESLFSRDPAKDPTSPFYNPHPRGTIEHLRYVVAGMRMKHLANTPLLTEPYSLRPSQPCPPEAVPAMTDQLLPKECRQSGTTRPQEAVGCYGYTRNHLKIPSTYSDAPLRPWFPASNLPTRSRPAAHFGSSAVNSGACYEPKMMGLIDAAVQPPSGGSGSGRKKEPETLDLLALLWDM</sequence>
<dbReference type="Proteomes" id="UP001310890">
    <property type="component" value="Unassembled WGS sequence"/>
</dbReference>
<evidence type="ECO:0000256" key="6">
    <source>
        <dbReference type="SAM" id="MobiDB-lite"/>
    </source>
</evidence>
<proteinExistence type="inferred from homology"/>
<dbReference type="InterPro" id="IPR049326">
    <property type="entry name" value="Rhodopsin_dom_fungi"/>
</dbReference>
<feature type="transmembrane region" description="Helical" evidence="7">
    <location>
        <begin position="138"/>
        <end position="166"/>
    </location>
</feature>
<dbReference type="GO" id="GO:0016020">
    <property type="term" value="C:membrane"/>
    <property type="evidence" value="ECO:0007669"/>
    <property type="project" value="UniProtKB-SubCell"/>
</dbReference>
<feature type="transmembrane region" description="Helical" evidence="7">
    <location>
        <begin position="111"/>
        <end position="131"/>
    </location>
</feature>
<evidence type="ECO:0000259" key="8">
    <source>
        <dbReference type="Pfam" id="PF20684"/>
    </source>
</evidence>
<comment type="caution">
    <text evidence="9">The sequence shown here is derived from an EMBL/GenBank/DDBJ whole genome shotgun (WGS) entry which is preliminary data.</text>
</comment>
<feature type="transmembrane region" description="Helical" evidence="7">
    <location>
        <begin position="219"/>
        <end position="237"/>
    </location>
</feature>
<accession>A0AAN7TQ23</accession>
<dbReference type="AlphaFoldDB" id="A0AAN7TQ23"/>
<evidence type="ECO:0000256" key="4">
    <source>
        <dbReference type="ARBA" id="ARBA00023136"/>
    </source>
</evidence>
<feature type="transmembrane region" description="Helical" evidence="7">
    <location>
        <begin position="63"/>
        <end position="84"/>
    </location>
</feature>
<dbReference type="EMBL" id="JAVRRL010000040">
    <property type="protein sequence ID" value="KAK5111332.1"/>
    <property type="molecule type" value="Genomic_DNA"/>
</dbReference>
<organism evidence="9 10">
    <name type="scientific">Meristemomyces frigidus</name>
    <dbReference type="NCBI Taxonomy" id="1508187"/>
    <lineage>
        <taxon>Eukaryota</taxon>
        <taxon>Fungi</taxon>
        <taxon>Dikarya</taxon>
        <taxon>Ascomycota</taxon>
        <taxon>Pezizomycotina</taxon>
        <taxon>Dothideomycetes</taxon>
        <taxon>Dothideomycetidae</taxon>
        <taxon>Mycosphaerellales</taxon>
        <taxon>Teratosphaeriaceae</taxon>
        <taxon>Meristemomyces</taxon>
    </lineage>
</organism>
<name>A0AAN7TQ23_9PEZI</name>
<feature type="transmembrane region" description="Helical" evidence="7">
    <location>
        <begin position="249"/>
        <end position="276"/>
    </location>
</feature>
<evidence type="ECO:0000313" key="9">
    <source>
        <dbReference type="EMBL" id="KAK5111332.1"/>
    </source>
</evidence>
<feature type="region of interest" description="Disordered" evidence="6">
    <location>
        <begin position="294"/>
        <end position="338"/>
    </location>
</feature>
<reference evidence="9" key="1">
    <citation type="submission" date="2023-08" db="EMBL/GenBank/DDBJ databases">
        <title>Black Yeasts Isolated from many extreme environments.</title>
        <authorList>
            <person name="Coleine C."/>
            <person name="Stajich J.E."/>
            <person name="Selbmann L."/>
        </authorList>
    </citation>
    <scope>NUCLEOTIDE SEQUENCE</scope>
    <source>
        <strain evidence="9">CCFEE 5401</strain>
    </source>
</reference>